<feature type="non-terminal residue" evidence="2">
    <location>
        <position position="43"/>
    </location>
</feature>
<dbReference type="EMBL" id="CAMKVN010011449">
    <property type="protein sequence ID" value="CAI2194795.1"/>
    <property type="molecule type" value="Genomic_DNA"/>
</dbReference>
<dbReference type="Proteomes" id="UP001153678">
    <property type="component" value="Unassembled WGS sequence"/>
</dbReference>
<dbReference type="InterPro" id="IPR001650">
    <property type="entry name" value="Helicase_C-like"/>
</dbReference>
<feature type="non-terminal residue" evidence="2">
    <location>
        <position position="1"/>
    </location>
</feature>
<accession>A0A9W4T768</accession>
<organism evidence="2 3">
    <name type="scientific">Funneliformis geosporum</name>
    <dbReference type="NCBI Taxonomy" id="1117311"/>
    <lineage>
        <taxon>Eukaryota</taxon>
        <taxon>Fungi</taxon>
        <taxon>Fungi incertae sedis</taxon>
        <taxon>Mucoromycota</taxon>
        <taxon>Glomeromycotina</taxon>
        <taxon>Glomeromycetes</taxon>
        <taxon>Glomerales</taxon>
        <taxon>Glomeraceae</taxon>
        <taxon>Funneliformis</taxon>
    </lineage>
</organism>
<dbReference type="OrthoDB" id="10261556at2759"/>
<dbReference type="InterPro" id="IPR027417">
    <property type="entry name" value="P-loop_NTPase"/>
</dbReference>
<sequence>YFHGGLRDEEREMAINNWKSDYTQIMIATSAFGMGINSNNISV</sequence>
<proteinExistence type="predicted"/>
<reference evidence="2" key="1">
    <citation type="submission" date="2022-08" db="EMBL/GenBank/DDBJ databases">
        <authorList>
            <person name="Kallberg Y."/>
            <person name="Tangrot J."/>
            <person name="Rosling A."/>
        </authorList>
    </citation>
    <scope>NUCLEOTIDE SEQUENCE</scope>
    <source>
        <strain evidence="2">Wild A</strain>
    </source>
</reference>
<evidence type="ECO:0000313" key="2">
    <source>
        <dbReference type="EMBL" id="CAI2194795.1"/>
    </source>
</evidence>
<keyword evidence="3" id="KW-1185">Reference proteome</keyword>
<dbReference type="Pfam" id="PF00271">
    <property type="entry name" value="Helicase_C"/>
    <property type="match status" value="1"/>
</dbReference>
<feature type="domain" description="Helicase C-terminal" evidence="1">
    <location>
        <begin position="1"/>
        <end position="42"/>
    </location>
</feature>
<dbReference type="SUPFAM" id="SSF52540">
    <property type="entry name" value="P-loop containing nucleoside triphosphate hydrolases"/>
    <property type="match status" value="1"/>
</dbReference>
<dbReference type="Gene3D" id="3.40.50.300">
    <property type="entry name" value="P-loop containing nucleotide triphosphate hydrolases"/>
    <property type="match status" value="1"/>
</dbReference>
<gene>
    <name evidence="2" type="ORF">FWILDA_LOCUS16754</name>
</gene>
<protein>
    <submittedName>
        <fullName evidence="2">13639_t:CDS:1</fullName>
    </submittedName>
</protein>
<evidence type="ECO:0000259" key="1">
    <source>
        <dbReference type="Pfam" id="PF00271"/>
    </source>
</evidence>
<dbReference type="AlphaFoldDB" id="A0A9W4T768"/>
<evidence type="ECO:0000313" key="3">
    <source>
        <dbReference type="Proteomes" id="UP001153678"/>
    </source>
</evidence>
<comment type="caution">
    <text evidence="2">The sequence shown here is derived from an EMBL/GenBank/DDBJ whole genome shotgun (WGS) entry which is preliminary data.</text>
</comment>
<name>A0A9W4T768_9GLOM</name>